<evidence type="ECO:0000313" key="1">
    <source>
        <dbReference type="EMBL" id="ETR74042.1"/>
    </source>
</evidence>
<dbReference type="EMBL" id="ATBP01000025">
    <property type="protein sequence ID" value="ETR74042.1"/>
    <property type="molecule type" value="Genomic_DNA"/>
</dbReference>
<organism evidence="1 2">
    <name type="scientific">Candidatus Magnetoglobus multicellularis str. Araruama</name>
    <dbReference type="NCBI Taxonomy" id="890399"/>
    <lineage>
        <taxon>Bacteria</taxon>
        <taxon>Pseudomonadati</taxon>
        <taxon>Thermodesulfobacteriota</taxon>
        <taxon>Desulfobacteria</taxon>
        <taxon>Desulfobacterales</taxon>
        <taxon>Desulfobacteraceae</taxon>
        <taxon>Candidatus Magnetoglobus</taxon>
    </lineage>
</organism>
<sequence>LIYTSFLLIIAIISTWILNQSVRNTMFSSIEDQLVNATQSNLNLVQILMFASVKNHLRGIAEQNKKLLNICIQNTNKA</sequence>
<protein>
    <submittedName>
        <fullName evidence="1">Uncharacterized protein</fullName>
    </submittedName>
</protein>
<accession>A0A1V1PGL0</accession>
<name>A0A1V1PGL0_9BACT</name>
<evidence type="ECO:0000313" key="2">
    <source>
        <dbReference type="Proteomes" id="UP000189670"/>
    </source>
</evidence>
<feature type="non-terminal residue" evidence="1">
    <location>
        <position position="1"/>
    </location>
</feature>
<reference evidence="2" key="1">
    <citation type="submission" date="2012-11" db="EMBL/GenBank/DDBJ databases">
        <authorList>
            <person name="Lucero-Rivera Y.E."/>
            <person name="Tovar-Ramirez D."/>
        </authorList>
    </citation>
    <scope>NUCLEOTIDE SEQUENCE [LARGE SCALE GENOMIC DNA]</scope>
    <source>
        <strain evidence="2">Araruama</strain>
    </source>
</reference>
<dbReference type="AlphaFoldDB" id="A0A1V1PGL0"/>
<comment type="caution">
    <text evidence="1">The sequence shown here is derived from an EMBL/GenBank/DDBJ whole genome shotgun (WGS) entry which is preliminary data.</text>
</comment>
<dbReference type="Proteomes" id="UP000189670">
    <property type="component" value="Unassembled WGS sequence"/>
</dbReference>
<proteinExistence type="predicted"/>
<gene>
    <name evidence="1" type="ORF">OMM_06570</name>
</gene>